<name>A0A7S1PIV6_9EUKA</name>
<reference evidence="3" key="1">
    <citation type="submission" date="2021-01" db="EMBL/GenBank/DDBJ databases">
        <authorList>
            <person name="Corre E."/>
            <person name="Pelletier E."/>
            <person name="Niang G."/>
            <person name="Scheremetjew M."/>
            <person name="Finn R."/>
            <person name="Kale V."/>
            <person name="Holt S."/>
            <person name="Cochrane G."/>
            <person name="Meng A."/>
            <person name="Brown T."/>
            <person name="Cohen L."/>
        </authorList>
    </citation>
    <scope>NUCLEOTIDE SEQUENCE</scope>
    <source>
        <strain evidence="3">WS</strain>
    </source>
</reference>
<feature type="transmembrane region" description="Helical" evidence="2">
    <location>
        <begin position="200"/>
        <end position="223"/>
    </location>
</feature>
<organism evidence="3">
    <name type="scientific">Percolomonas cosmopolitus</name>
    <dbReference type="NCBI Taxonomy" id="63605"/>
    <lineage>
        <taxon>Eukaryota</taxon>
        <taxon>Discoba</taxon>
        <taxon>Heterolobosea</taxon>
        <taxon>Tetramitia</taxon>
        <taxon>Eutetramitia</taxon>
        <taxon>Percolomonadidae</taxon>
        <taxon>Percolomonas</taxon>
    </lineage>
</organism>
<protein>
    <submittedName>
        <fullName evidence="3">Uncharacterized protein</fullName>
    </submittedName>
</protein>
<feature type="compositionally biased region" description="Polar residues" evidence="1">
    <location>
        <begin position="1"/>
        <end position="20"/>
    </location>
</feature>
<keyword evidence="2" id="KW-0812">Transmembrane</keyword>
<accession>A0A7S1PIV6</accession>
<dbReference type="AlphaFoldDB" id="A0A7S1PIV6"/>
<feature type="transmembrane region" description="Helical" evidence="2">
    <location>
        <begin position="230"/>
        <end position="248"/>
    </location>
</feature>
<evidence type="ECO:0000313" key="3">
    <source>
        <dbReference type="EMBL" id="CAD9085233.1"/>
    </source>
</evidence>
<keyword evidence="2" id="KW-0472">Membrane</keyword>
<sequence length="334" mass="37555">MISTSSSKPRLVSTGVNTDASPDVSESSSSPHPHSFHSRTPSLSSLPTLSLTPSQQSLILSQYPPKTQQKILNTSQLAEALAKPACKSTYFFTLRYGNYGGVWYHARRRQWPNFISKRGPMQPVDVLDLVCAEFGEDDDIEQFRRVVRVLREGKAHSAEDAGRANATKKDVNKRDTPYLLSRGARVYADEILSSYFGAGLLYVVWKFWIIFYLLFLILGALVLPSRPYAGALNGIFLVDGIFDFLGSSSLRTGTKFAVWSAFWSLDRVLQPVLLPSLPSPLMSIGLLFVRSIMVITSFRCASNKTISEHEYIRIQNEDEWRELDGEGRSKRRMM</sequence>
<dbReference type="EMBL" id="HBGD01010333">
    <property type="protein sequence ID" value="CAD9085233.1"/>
    <property type="molecule type" value="Transcribed_RNA"/>
</dbReference>
<keyword evidence="2" id="KW-1133">Transmembrane helix</keyword>
<evidence type="ECO:0000256" key="2">
    <source>
        <dbReference type="SAM" id="Phobius"/>
    </source>
</evidence>
<feature type="compositionally biased region" description="Low complexity" evidence="1">
    <location>
        <begin position="21"/>
        <end position="47"/>
    </location>
</feature>
<gene>
    <name evidence="3" type="ORF">PCOS0759_LOCUS8487</name>
</gene>
<feature type="region of interest" description="Disordered" evidence="1">
    <location>
        <begin position="1"/>
        <end position="47"/>
    </location>
</feature>
<evidence type="ECO:0000256" key="1">
    <source>
        <dbReference type="SAM" id="MobiDB-lite"/>
    </source>
</evidence>
<proteinExistence type="predicted"/>
<feature type="transmembrane region" description="Helical" evidence="2">
    <location>
        <begin position="268"/>
        <end position="289"/>
    </location>
</feature>